<dbReference type="InterPro" id="IPR001610">
    <property type="entry name" value="PAC"/>
</dbReference>
<dbReference type="Proteomes" id="UP000739411">
    <property type="component" value="Unassembled WGS sequence"/>
</dbReference>
<dbReference type="Pfam" id="PF08448">
    <property type="entry name" value="PAS_4"/>
    <property type="match status" value="1"/>
</dbReference>
<dbReference type="InterPro" id="IPR000014">
    <property type="entry name" value="PAS"/>
</dbReference>
<dbReference type="SMART" id="SM00387">
    <property type="entry name" value="HATPase_c"/>
    <property type="match status" value="1"/>
</dbReference>
<keyword evidence="15" id="KW-1133">Transmembrane helix</keyword>
<evidence type="ECO:0000256" key="6">
    <source>
        <dbReference type="ARBA" id="ARBA00022777"/>
    </source>
</evidence>
<dbReference type="PANTHER" id="PTHR45339:SF5">
    <property type="entry name" value="HISTIDINE KINASE"/>
    <property type="match status" value="1"/>
</dbReference>
<feature type="domain" description="Histidine kinase" evidence="16">
    <location>
        <begin position="646"/>
        <end position="866"/>
    </location>
</feature>
<dbReference type="PROSITE" id="PS50109">
    <property type="entry name" value="HIS_KIN"/>
    <property type="match status" value="1"/>
</dbReference>
<dbReference type="InterPro" id="IPR011006">
    <property type="entry name" value="CheY-like_superfamily"/>
</dbReference>
<evidence type="ECO:0000313" key="21">
    <source>
        <dbReference type="Proteomes" id="UP000739411"/>
    </source>
</evidence>
<dbReference type="InterPro" id="IPR036890">
    <property type="entry name" value="HATPase_C_sf"/>
</dbReference>
<evidence type="ECO:0000256" key="7">
    <source>
        <dbReference type="ARBA" id="ARBA00022840"/>
    </source>
</evidence>
<comment type="caution">
    <text evidence="20">The sequence shown here is derived from an EMBL/GenBank/DDBJ whole genome shotgun (WGS) entry which is preliminary data.</text>
</comment>
<evidence type="ECO:0000256" key="11">
    <source>
        <dbReference type="ARBA" id="ARBA00068150"/>
    </source>
</evidence>
<dbReference type="AlphaFoldDB" id="A0A935JWP6"/>
<accession>A0A935JWP6</accession>
<dbReference type="PROSITE" id="PS50110">
    <property type="entry name" value="RESPONSE_REGULATORY"/>
    <property type="match status" value="1"/>
</dbReference>
<evidence type="ECO:0000259" key="18">
    <source>
        <dbReference type="PROSITE" id="PS50112"/>
    </source>
</evidence>
<dbReference type="Pfam" id="PF00072">
    <property type="entry name" value="Response_reg"/>
    <property type="match status" value="1"/>
</dbReference>
<dbReference type="Pfam" id="PF13426">
    <property type="entry name" value="PAS_9"/>
    <property type="match status" value="1"/>
</dbReference>
<dbReference type="Gene3D" id="1.10.287.130">
    <property type="match status" value="1"/>
</dbReference>
<dbReference type="Pfam" id="PF00512">
    <property type="entry name" value="HisKA"/>
    <property type="match status" value="1"/>
</dbReference>
<dbReference type="NCBIfam" id="TIGR00229">
    <property type="entry name" value="sensory_box"/>
    <property type="match status" value="2"/>
</dbReference>
<evidence type="ECO:0000256" key="8">
    <source>
        <dbReference type="ARBA" id="ARBA00023012"/>
    </source>
</evidence>
<gene>
    <name evidence="20" type="ORF">IPJ38_08315</name>
</gene>
<evidence type="ECO:0000256" key="2">
    <source>
        <dbReference type="ARBA" id="ARBA00012438"/>
    </source>
</evidence>
<keyword evidence="6" id="KW-0418">Kinase</keyword>
<keyword evidence="7" id="KW-0067">ATP-binding</keyword>
<dbReference type="PANTHER" id="PTHR45339">
    <property type="entry name" value="HYBRID SIGNAL TRANSDUCTION HISTIDINE KINASE J"/>
    <property type="match status" value="1"/>
</dbReference>
<dbReference type="Pfam" id="PF02518">
    <property type="entry name" value="HATPase_c"/>
    <property type="match status" value="1"/>
</dbReference>
<feature type="transmembrane region" description="Helical" evidence="15">
    <location>
        <begin position="20"/>
        <end position="41"/>
    </location>
</feature>
<dbReference type="CDD" id="cd12914">
    <property type="entry name" value="PDC1_DGC_like"/>
    <property type="match status" value="1"/>
</dbReference>
<dbReference type="PRINTS" id="PR00344">
    <property type="entry name" value="BCTRLSENSOR"/>
</dbReference>
<evidence type="ECO:0000313" key="20">
    <source>
        <dbReference type="EMBL" id="MBK7415102.1"/>
    </source>
</evidence>
<dbReference type="SMART" id="SM00091">
    <property type="entry name" value="PAS"/>
    <property type="match status" value="2"/>
</dbReference>
<dbReference type="Gene3D" id="3.30.565.10">
    <property type="entry name" value="Histidine kinase-like ATPase, C-terminal domain"/>
    <property type="match status" value="1"/>
</dbReference>
<keyword evidence="14" id="KW-0175">Coiled coil</keyword>
<dbReference type="InterPro" id="IPR000700">
    <property type="entry name" value="PAS-assoc_C"/>
</dbReference>
<dbReference type="EC" id="2.7.13.3" evidence="2"/>
<dbReference type="SMART" id="SM00388">
    <property type="entry name" value="HisKA"/>
    <property type="match status" value="1"/>
</dbReference>
<evidence type="ECO:0000256" key="9">
    <source>
        <dbReference type="ARBA" id="ARBA00058004"/>
    </source>
</evidence>
<protein>
    <recommendedName>
        <fullName evidence="11">Sensory/regulatory protein RpfC</fullName>
        <ecNumber evidence="2">2.7.13.3</ecNumber>
    </recommendedName>
    <alternativeName>
        <fullName evidence="12">Virulence sensor protein BvgS</fullName>
    </alternativeName>
</protein>
<dbReference type="InterPro" id="IPR003594">
    <property type="entry name" value="HATPase_dom"/>
</dbReference>
<feature type="modified residue" description="4-aspartylphosphate" evidence="13">
    <location>
        <position position="937"/>
    </location>
</feature>
<name>A0A935JWP6_9RHOO</name>
<reference evidence="20 21" key="1">
    <citation type="submission" date="2020-10" db="EMBL/GenBank/DDBJ databases">
        <title>Connecting structure to function with the recovery of over 1000 high-quality activated sludge metagenome-assembled genomes encoding full-length rRNA genes using long-read sequencing.</title>
        <authorList>
            <person name="Singleton C.M."/>
            <person name="Petriglieri F."/>
            <person name="Kristensen J.M."/>
            <person name="Kirkegaard R.H."/>
            <person name="Michaelsen T.Y."/>
            <person name="Andersen M.H."/>
            <person name="Karst S.M."/>
            <person name="Dueholm M.S."/>
            <person name="Nielsen P.H."/>
            <person name="Albertsen M."/>
        </authorList>
    </citation>
    <scope>NUCLEOTIDE SEQUENCE [LARGE SCALE GENOMIC DNA]</scope>
    <source>
        <strain evidence="20">EsbW_18-Q3-R4-48_BATAC.463</strain>
    </source>
</reference>
<dbReference type="InterPro" id="IPR004358">
    <property type="entry name" value="Sig_transdc_His_kin-like_C"/>
</dbReference>
<comment type="catalytic activity">
    <reaction evidence="1">
        <text>ATP + protein L-histidine = ADP + protein N-phospho-L-histidine.</text>
        <dbReference type="EC" id="2.7.13.3"/>
    </reaction>
</comment>
<comment type="subunit">
    <text evidence="10">At low DSF concentrations, interacts with RpfF.</text>
</comment>
<dbReference type="InterPro" id="IPR005467">
    <property type="entry name" value="His_kinase_dom"/>
</dbReference>
<feature type="domain" description="PAS" evidence="18">
    <location>
        <begin position="485"/>
        <end position="531"/>
    </location>
</feature>
<evidence type="ECO:0000256" key="15">
    <source>
        <dbReference type="SAM" id="Phobius"/>
    </source>
</evidence>
<dbReference type="FunFam" id="1.10.287.130:FF:000002">
    <property type="entry name" value="Two-component osmosensing histidine kinase"/>
    <property type="match status" value="1"/>
</dbReference>
<evidence type="ECO:0000256" key="1">
    <source>
        <dbReference type="ARBA" id="ARBA00000085"/>
    </source>
</evidence>
<evidence type="ECO:0000256" key="14">
    <source>
        <dbReference type="SAM" id="Coils"/>
    </source>
</evidence>
<dbReference type="InterPro" id="IPR035965">
    <property type="entry name" value="PAS-like_dom_sf"/>
</dbReference>
<dbReference type="CDD" id="cd17546">
    <property type="entry name" value="REC_hyHK_CKI1_RcsC-like"/>
    <property type="match status" value="1"/>
</dbReference>
<feature type="domain" description="PAS" evidence="18">
    <location>
        <begin position="348"/>
        <end position="418"/>
    </location>
</feature>
<dbReference type="InterPro" id="IPR003661">
    <property type="entry name" value="HisK_dim/P_dom"/>
</dbReference>
<dbReference type="Gene3D" id="3.30.450.20">
    <property type="entry name" value="PAS domain"/>
    <property type="match status" value="3"/>
</dbReference>
<dbReference type="CDD" id="cd16922">
    <property type="entry name" value="HATPase_EvgS-ArcB-TorS-like"/>
    <property type="match status" value="1"/>
</dbReference>
<feature type="coiled-coil region" evidence="14">
    <location>
        <begin position="458"/>
        <end position="492"/>
    </location>
</feature>
<dbReference type="EMBL" id="JADJMS010000016">
    <property type="protein sequence ID" value="MBK7415102.1"/>
    <property type="molecule type" value="Genomic_DNA"/>
</dbReference>
<evidence type="ECO:0000256" key="12">
    <source>
        <dbReference type="ARBA" id="ARBA00070152"/>
    </source>
</evidence>
<dbReference type="PROSITE" id="PS50112">
    <property type="entry name" value="PAS"/>
    <property type="match status" value="2"/>
</dbReference>
<feature type="domain" description="Response regulatory" evidence="17">
    <location>
        <begin position="888"/>
        <end position="1004"/>
    </location>
</feature>
<sequence length="1095" mass="120892">MKAKPPAITEMPLLAAPKRAYLVQWLVLAVALLLLGAQLIYDQYQTRQRIEKEAISRLENHSLVVVEEIERRLNSINVVLEQLRETVAVQLTHSSGKAIVTRELTTLTQALEGVRTLSVFDVSGTMIVSNRSELVGKNFAQREYFQTVLNNPNADVLYLSEPFITVLGVYTMTAGRMVLGPLGEFAGMVTATVDSESLGQLLKSIHAGKETSLSITHGIGKLLVLVPERKSAPPGFLISSPESFFQRHVNSRQMASLMTGMSSTVGAERLMSMRTVQPAALHMTKPLIVGAARNLDEVFGTWQEQTQTRAVLFLLVASLAALALSFYQRRQYAFDRQIQQKEVERQRSLLVLQRFIDHLPGTAYVKDADSRTLMANRGFQTMLGIDPASMIGKTSDELFPGEFGQKIVEDDRKVLESGSTVVIEESFNGRDYESTKFTIDDGSGQRQLGGMTMDITPRKQAERDLAAQLNEVLELNHKLANAEEGLRRLSTAVEQSPASIVITDLDANIIFVNQSFTDASGYTLEEALGKNPRILQSGETAPDTYRTLWPALTSGHVWRGEFINQRKDGSRYLELATISPVRDSGGQVTHYVAVKEDITERRRNELELINHRQHLEELVDLRTYELAVAKEKADTANRAKSEFLANMSHEIRTPMNAIIGLNYLLMQSPLQPDQVDKLKKVSAATEHLLQIINDILDLSKIEAGKLELERHPFSPAEVLQSIGMLVRDQAAGKGLCLTIDPDGLPLRVFGDETRLRQVLLNFASNAVKFTEQGSIALSGEHLTTDGQEILCRFTVADTGIGIPPEDTTRLFNAFEQLDGSTTRQFGGTGLGLAIARHLAELMGGKVGVESTPGVGSRFWITARLGVTDNEESPTSLQSNRDTSQLKGRVLLVEDEEINREIAKEMVEITGAEVLTAENGLVAVNCFKASNFDLVLMDIQMPVLDGLEASRQIRALPNGAAVPIVAMTANVFVADQVKYRTAGMNDFLPKPVDPESLYALLGKYLPISDLVSKTPAQRQPEIATPPLSPQALSEQLDELAELLRTGSSQASHHFEQLQTALKLGFPTEFTQLHRYISRFDFESALAIVANIQVELR</sequence>
<evidence type="ECO:0000256" key="3">
    <source>
        <dbReference type="ARBA" id="ARBA00022553"/>
    </source>
</evidence>
<keyword evidence="4" id="KW-0808">Transferase</keyword>
<dbReference type="InterPro" id="IPR013656">
    <property type="entry name" value="PAS_4"/>
</dbReference>
<evidence type="ECO:0000256" key="13">
    <source>
        <dbReference type="PROSITE-ProRule" id="PRU00169"/>
    </source>
</evidence>
<keyword evidence="15" id="KW-0812">Transmembrane</keyword>
<organism evidence="20 21">
    <name type="scientific">Candidatus Dechloromonas phosphorivorans</name>
    <dbReference type="NCBI Taxonomy" id="2899244"/>
    <lineage>
        <taxon>Bacteria</taxon>
        <taxon>Pseudomonadati</taxon>
        <taxon>Pseudomonadota</taxon>
        <taxon>Betaproteobacteria</taxon>
        <taxon>Rhodocyclales</taxon>
        <taxon>Azonexaceae</taxon>
        <taxon>Dechloromonas</taxon>
    </lineage>
</organism>
<evidence type="ECO:0000256" key="5">
    <source>
        <dbReference type="ARBA" id="ARBA00022741"/>
    </source>
</evidence>
<dbReference type="SUPFAM" id="SSF55874">
    <property type="entry name" value="ATPase domain of HSP90 chaperone/DNA topoisomerase II/histidine kinase"/>
    <property type="match status" value="1"/>
</dbReference>
<dbReference type="InterPro" id="IPR001789">
    <property type="entry name" value="Sig_transdc_resp-reg_receiver"/>
</dbReference>
<dbReference type="SUPFAM" id="SSF47384">
    <property type="entry name" value="Homodimeric domain of signal transducing histidine kinase"/>
    <property type="match status" value="1"/>
</dbReference>
<dbReference type="SMART" id="SM00086">
    <property type="entry name" value="PAC"/>
    <property type="match status" value="1"/>
</dbReference>
<evidence type="ECO:0000259" key="17">
    <source>
        <dbReference type="PROSITE" id="PS50110"/>
    </source>
</evidence>
<dbReference type="PROSITE" id="PS50113">
    <property type="entry name" value="PAC"/>
    <property type="match status" value="1"/>
</dbReference>
<dbReference type="SUPFAM" id="SSF52172">
    <property type="entry name" value="CheY-like"/>
    <property type="match status" value="1"/>
</dbReference>
<dbReference type="Gene3D" id="3.40.50.2300">
    <property type="match status" value="1"/>
</dbReference>
<dbReference type="FunFam" id="3.30.565.10:FF:000010">
    <property type="entry name" value="Sensor histidine kinase RcsC"/>
    <property type="match status" value="1"/>
</dbReference>
<proteinExistence type="predicted"/>
<feature type="transmembrane region" description="Helical" evidence="15">
    <location>
        <begin position="310"/>
        <end position="327"/>
    </location>
</feature>
<dbReference type="SMART" id="SM00448">
    <property type="entry name" value="REC"/>
    <property type="match status" value="1"/>
</dbReference>
<dbReference type="SUPFAM" id="SSF55785">
    <property type="entry name" value="PYP-like sensor domain (PAS domain)"/>
    <property type="match status" value="2"/>
</dbReference>
<dbReference type="CDD" id="cd00130">
    <property type="entry name" value="PAS"/>
    <property type="match status" value="2"/>
</dbReference>
<dbReference type="CDD" id="cd00082">
    <property type="entry name" value="HisKA"/>
    <property type="match status" value="1"/>
</dbReference>
<evidence type="ECO:0000259" key="16">
    <source>
        <dbReference type="PROSITE" id="PS50109"/>
    </source>
</evidence>
<keyword evidence="8" id="KW-0902">Two-component regulatory system</keyword>
<evidence type="ECO:0000259" key="19">
    <source>
        <dbReference type="PROSITE" id="PS50113"/>
    </source>
</evidence>
<dbReference type="GO" id="GO:0005524">
    <property type="term" value="F:ATP binding"/>
    <property type="evidence" value="ECO:0007669"/>
    <property type="project" value="UniProtKB-KW"/>
</dbReference>
<keyword evidence="15" id="KW-0472">Membrane</keyword>
<dbReference type="InterPro" id="IPR036097">
    <property type="entry name" value="HisK_dim/P_sf"/>
</dbReference>
<comment type="function">
    <text evidence="9">Member of the two-component regulatory system BvgS/BvgA. Phosphorylates BvgA via a four-step phosphorelay in response to environmental signals.</text>
</comment>
<keyword evidence="5" id="KW-0547">Nucleotide-binding</keyword>
<keyword evidence="3 13" id="KW-0597">Phosphoprotein</keyword>
<dbReference type="GO" id="GO:0000155">
    <property type="term" value="F:phosphorelay sensor kinase activity"/>
    <property type="evidence" value="ECO:0007669"/>
    <property type="project" value="InterPro"/>
</dbReference>
<feature type="domain" description="PAC" evidence="19">
    <location>
        <begin position="558"/>
        <end position="610"/>
    </location>
</feature>
<evidence type="ECO:0000256" key="4">
    <source>
        <dbReference type="ARBA" id="ARBA00022679"/>
    </source>
</evidence>
<evidence type="ECO:0000256" key="10">
    <source>
        <dbReference type="ARBA" id="ARBA00064003"/>
    </source>
</evidence>